<accession>X1SXD0</accession>
<reference evidence="1" key="1">
    <citation type="journal article" date="2014" name="Front. Microbiol.">
        <title>High frequency of phylogenetically diverse reductive dehalogenase-homologous genes in deep subseafloor sedimentary metagenomes.</title>
        <authorList>
            <person name="Kawai M."/>
            <person name="Futagami T."/>
            <person name="Toyoda A."/>
            <person name="Takaki Y."/>
            <person name="Nishi S."/>
            <person name="Hori S."/>
            <person name="Arai W."/>
            <person name="Tsubouchi T."/>
            <person name="Morono Y."/>
            <person name="Uchiyama I."/>
            <person name="Ito T."/>
            <person name="Fujiyama A."/>
            <person name="Inagaki F."/>
            <person name="Takami H."/>
        </authorList>
    </citation>
    <scope>NUCLEOTIDE SEQUENCE</scope>
    <source>
        <strain evidence="1">Expedition CK06-06</strain>
    </source>
</reference>
<dbReference type="AlphaFoldDB" id="X1SXD0"/>
<sequence>MKGKYFFVILFLILAIFLSGCNGIVTPATDEAKVKSVIQNYYLAINDQNWSKVKSYCIYGSDQYYKVSLMEDAANTLQQYYGTVTITCFANISNVSVNGSYASAYVNVNIIVTAGYYYDTDSDSGYLYLQKVGNSWKLY</sequence>
<protein>
    <recommendedName>
        <fullName evidence="2">NTF2-like N-terminal transpeptidase domain-containing protein</fullName>
    </recommendedName>
</protein>
<dbReference type="InterPro" id="IPR032710">
    <property type="entry name" value="NTF2-like_dom_sf"/>
</dbReference>
<dbReference type="SUPFAM" id="SSF54427">
    <property type="entry name" value="NTF2-like"/>
    <property type="match status" value="1"/>
</dbReference>
<evidence type="ECO:0008006" key="2">
    <source>
        <dbReference type="Google" id="ProtNLM"/>
    </source>
</evidence>
<proteinExistence type="predicted"/>
<dbReference type="PROSITE" id="PS51257">
    <property type="entry name" value="PROKAR_LIPOPROTEIN"/>
    <property type="match status" value="1"/>
</dbReference>
<gene>
    <name evidence="1" type="ORF">S12H4_37232</name>
</gene>
<name>X1SXD0_9ZZZZ</name>
<evidence type="ECO:0000313" key="1">
    <source>
        <dbReference type="EMBL" id="GAI97603.1"/>
    </source>
</evidence>
<organism evidence="1">
    <name type="scientific">marine sediment metagenome</name>
    <dbReference type="NCBI Taxonomy" id="412755"/>
    <lineage>
        <taxon>unclassified sequences</taxon>
        <taxon>metagenomes</taxon>
        <taxon>ecological metagenomes</taxon>
    </lineage>
</organism>
<dbReference type="EMBL" id="BARW01022275">
    <property type="protein sequence ID" value="GAI97603.1"/>
    <property type="molecule type" value="Genomic_DNA"/>
</dbReference>
<comment type="caution">
    <text evidence="1">The sequence shown here is derived from an EMBL/GenBank/DDBJ whole genome shotgun (WGS) entry which is preliminary data.</text>
</comment>